<sequence length="73" mass="7490">MHNVYEQFRQLLPNPPLQAGTVTEGGAGVVTVQLPGGGVVKARGAAGLGQKVFVRDGAVEAVAPSLPLELIEI</sequence>
<evidence type="ECO:0000313" key="1">
    <source>
        <dbReference type="EMBL" id="GAA4331784.1"/>
    </source>
</evidence>
<evidence type="ECO:0000313" key="2">
    <source>
        <dbReference type="Proteomes" id="UP001500975"/>
    </source>
</evidence>
<gene>
    <name evidence="1" type="ORF">GCM10023165_06060</name>
</gene>
<name>A0ABP8GZB0_9BURK</name>
<reference evidence="2" key="1">
    <citation type="journal article" date="2019" name="Int. J. Syst. Evol. Microbiol.">
        <title>The Global Catalogue of Microorganisms (GCM) 10K type strain sequencing project: providing services to taxonomists for standard genome sequencing and annotation.</title>
        <authorList>
            <consortium name="The Broad Institute Genomics Platform"/>
            <consortium name="The Broad Institute Genome Sequencing Center for Infectious Disease"/>
            <person name="Wu L."/>
            <person name="Ma J."/>
        </authorList>
    </citation>
    <scope>NUCLEOTIDE SEQUENCE [LARGE SCALE GENOMIC DNA]</scope>
    <source>
        <strain evidence="2">JCM 17804</strain>
    </source>
</reference>
<dbReference type="EMBL" id="BAABGJ010000004">
    <property type="protein sequence ID" value="GAA4331784.1"/>
    <property type="molecule type" value="Genomic_DNA"/>
</dbReference>
<accession>A0ABP8GZB0</accession>
<proteinExistence type="predicted"/>
<protein>
    <submittedName>
        <fullName evidence="1">Uncharacterized protein</fullName>
    </submittedName>
</protein>
<dbReference type="Proteomes" id="UP001500975">
    <property type="component" value="Unassembled WGS sequence"/>
</dbReference>
<comment type="caution">
    <text evidence="1">The sequence shown here is derived from an EMBL/GenBank/DDBJ whole genome shotgun (WGS) entry which is preliminary data.</text>
</comment>
<dbReference type="RefSeq" id="WP_345535805.1">
    <property type="nucleotide sequence ID" value="NZ_BAABGJ010000004.1"/>
</dbReference>
<keyword evidence="2" id="KW-1185">Reference proteome</keyword>
<organism evidence="1 2">
    <name type="scientific">Variovorax defluvii</name>
    <dbReference type="NCBI Taxonomy" id="913761"/>
    <lineage>
        <taxon>Bacteria</taxon>
        <taxon>Pseudomonadati</taxon>
        <taxon>Pseudomonadota</taxon>
        <taxon>Betaproteobacteria</taxon>
        <taxon>Burkholderiales</taxon>
        <taxon>Comamonadaceae</taxon>
        <taxon>Variovorax</taxon>
    </lineage>
</organism>